<evidence type="ECO:0000313" key="2">
    <source>
        <dbReference type="EMBL" id="MFC6010266.1"/>
    </source>
</evidence>
<feature type="chain" id="PRO_5045967815" description="Nuclear transport factor 2 family protein" evidence="1">
    <location>
        <begin position="28"/>
        <end position="142"/>
    </location>
</feature>
<name>A0ABW1JLI1_9NOCA</name>
<dbReference type="Proteomes" id="UP001596223">
    <property type="component" value="Unassembled WGS sequence"/>
</dbReference>
<gene>
    <name evidence="2" type="ORF">ACFP3H_04330</name>
</gene>
<accession>A0ABW1JLI1</accession>
<dbReference type="EMBL" id="JBHSQN010000002">
    <property type="protein sequence ID" value="MFC6010266.1"/>
    <property type="molecule type" value="Genomic_DNA"/>
</dbReference>
<sequence length="142" mass="15757">MVKPLAFRTARIRYGMVFLAIALSACGSEETHQETDEQQIQALWARVNDAAARNDVGAWQSSACDAMPAITAEDLRIFAQPSELREIKIDGVHAVGGVPYDERGSPQSSGPYQGKRLDWTSFLKERGRWTLCTEAQNPFLVD</sequence>
<comment type="caution">
    <text evidence="2">The sequence shown here is derived from an EMBL/GenBank/DDBJ whole genome shotgun (WGS) entry which is preliminary data.</text>
</comment>
<reference evidence="3" key="1">
    <citation type="journal article" date="2019" name="Int. J. Syst. Evol. Microbiol.">
        <title>The Global Catalogue of Microorganisms (GCM) 10K type strain sequencing project: providing services to taxonomists for standard genome sequencing and annotation.</title>
        <authorList>
            <consortium name="The Broad Institute Genomics Platform"/>
            <consortium name="The Broad Institute Genome Sequencing Center for Infectious Disease"/>
            <person name="Wu L."/>
            <person name="Ma J."/>
        </authorList>
    </citation>
    <scope>NUCLEOTIDE SEQUENCE [LARGE SCALE GENOMIC DNA]</scope>
    <source>
        <strain evidence="3">CCUG 36956</strain>
    </source>
</reference>
<evidence type="ECO:0000256" key="1">
    <source>
        <dbReference type="SAM" id="SignalP"/>
    </source>
</evidence>
<protein>
    <recommendedName>
        <fullName evidence="4">Nuclear transport factor 2 family protein</fullName>
    </recommendedName>
</protein>
<dbReference type="PROSITE" id="PS51257">
    <property type="entry name" value="PROKAR_LIPOPROTEIN"/>
    <property type="match status" value="1"/>
</dbReference>
<feature type="signal peptide" evidence="1">
    <location>
        <begin position="1"/>
        <end position="27"/>
    </location>
</feature>
<dbReference type="RefSeq" id="WP_378599942.1">
    <property type="nucleotide sequence ID" value="NZ_JBHSQN010000002.1"/>
</dbReference>
<evidence type="ECO:0008006" key="4">
    <source>
        <dbReference type="Google" id="ProtNLM"/>
    </source>
</evidence>
<organism evidence="2 3">
    <name type="scientific">Nocardia lasii</name>
    <dbReference type="NCBI Taxonomy" id="1616107"/>
    <lineage>
        <taxon>Bacteria</taxon>
        <taxon>Bacillati</taxon>
        <taxon>Actinomycetota</taxon>
        <taxon>Actinomycetes</taxon>
        <taxon>Mycobacteriales</taxon>
        <taxon>Nocardiaceae</taxon>
        <taxon>Nocardia</taxon>
    </lineage>
</organism>
<evidence type="ECO:0000313" key="3">
    <source>
        <dbReference type="Proteomes" id="UP001596223"/>
    </source>
</evidence>
<proteinExistence type="predicted"/>
<keyword evidence="1" id="KW-0732">Signal</keyword>
<keyword evidence="3" id="KW-1185">Reference proteome</keyword>